<proteinExistence type="predicted"/>
<feature type="compositionally biased region" description="Pro residues" evidence="1">
    <location>
        <begin position="304"/>
        <end position="373"/>
    </location>
</feature>
<evidence type="ECO:0000256" key="1">
    <source>
        <dbReference type="SAM" id="MobiDB-lite"/>
    </source>
</evidence>
<organism evidence="5 6">
    <name type="scientific">Rathayibacter festucae</name>
    <dbReference type="NCBI Taxonomy" id="110937"/>
    <lineage>
        <taxon>Bacteria</taxon>
        <taxon>Bacillati</taxon>
        <taxon>Actinomycetota</taxon>
        <taxon>Actinomycetes</taxon>
        <taxon>Micrococcales</taxon>
        <taxon>Microbacteriaceae</taxon>
        <taxon>Rathayibacter</taxon>
    </lineage>
</organism>
<feature type="signal peptide" evidence="3">
    <location>
        <begin position="1"/>
        <end position="39"/>
    </location>
</feature>
<evidence type="ECO:0000256" key="2">
    <source>
        <dbReference type="SAM" id="Phobius"/>
    </source>
</evidence>
<keyword evidence="3" id="KW-0732">Signal</keyword>
<feature type="compositionally biased region" description="Pro residues" evidence="1">
    <location>
        <begin position="162"/>
        <end position="195"/>
    </location>
</feature>
<feature type="transmembrane region" description="Helical" evidence="2">
    <location>
        <begin position="405"/>
        <end position="426"/>
    </location>
</feature>
<keyword evidence="6" id="KW-1185">Reference proteome</keyword>
<feature type="region of interest" description="Disordered" evidence="1">
    <location>
        <begin position="161"/>
        <end position="202"/>
    </location>
</feature>
<feature type="region of interest" description="Disordered" evidence="1">
    <location>
        <begin position="302"/>
        <end position="403"/>
    </location>
</feature>
<accession>A0ABX6GVL2</accession>
<dbReference type="Proteomes" id="UP000464597">
    <property type="component" value="Chromosome"/>
</dbReference>
<reference evidence="6" key="1">
    <citation type="submission" date="2019-12" db="EMBL/GenBank/DDBJ databases">
        <title>Complete and draft genome sequences of new strains and members of some known species of the genus Rathayibacter isolated from plants.</title>
        <authorList>
            <person name="Tarlachkov S.V."/>
            <person name="Starodumova I.P."/>
            <person name="Dorofeeva L.V."/>
            <person name="Prisyazhnaya N.V."/>
            <person name="Leyn S."/>
            <person name="Zlamal J."/>
            <person name="Elan M."/>
            <person name="Osterman A.L."/>
            <person name="Nadler S."/>
            <person name="Subbotin S.A."/>
            <person name="Evtushenko L.I."/>
        </authorList>
    </citation>
    <scope>NUCLEOTIDE SEQUENCE [LARGE SCALE GENOMIC DNA]</scope>
    <source>
        <strain evidence="6">VKM Ac-2802</strain>
    </source>
</reference>
<evidence type="ECO:0000259" key="4">
    <source>
        <dbReference type="Pfam" id="PF24346"/>
    </source>
</evidence>
<evidence type="ECO:0000256" key="3">
    <source>
        <dbReference type="SAM" id="SignalP"/>
    </source>
</evidence>
<keyword evidence="2" id="KW-1133">Transmembrane helix</keyword>
<keyword evidence="2" id="KW-0812">Transmembrane</keyword>
<evidence type="ECO:0000313" key="5">
    <source>
        <dbReference type="EMBL" id="QHC61564.1"/>
    </source>
</evidence>
<feature type="domain" description="DUF7507" evidence="4">
    <location>
        <begin position="77"/>
        <end position="147"/>
    </location>
</feature>
<gene>
    <name evidence="5" type="ORF">GSU69_01825</name>
</gene>
<name>A0ABX6GVL2_9MICO</name>
<dbReference type="Pfam" id="PF24346">
    <property type="entry name" value="DUF7507"/>
    <property type="match status" value="1"/>
</dbReference>
<keyword evidence="2" id="KW-0472">Membrane</keyword>
<evidence type="ECO:0000313" key="6">
    <source>
        <dbReference type="Proteomes" id="UP000464597"/>
    </source>
</evidence>
<dbReference type="EMBL" id="CP047180">
    <property type="protein sequence ID" value="QHC61564.1"/>
    <property type="molecule type" value="Genomic_DNA"/>
</dbReference>
<feature type="compositionally biased region" description="Low complexity" evidence="1">
    <location>
        <begin position="374"/>
        <end position="391"/>
    </location>
</feature>
<dbReference type="InterPro" id="IPR055354">
    <property type="entry name" value="DUF7507"/>
</dbReference>
<sequence length="436" mass="43140">MHRRPDSLRPRRCAGTPFTVAASLALTVGLLGSASAAHAAVVPTATPTPAASATIKGAAFSATAVGELVLPPGEKPKVGTEVKWTITVTNTGDVPLDDVARTIAGPGLHLEPGQTLDLTSSTTLTQKQLADGTAVRDEFAGARTPDGVSVYARVRGRLALPSPTPAPAPTTPAPAPAPITPAPAPAPTTPAPAPTPAGQGPLKATARGELVLAPGEKPTVGTKVKWTIAVTNTGAAAVVNVSSKDSTVFLDLEPGQTGELITSTALTQNDLTNGYTVLDDLVAGTSRTGEAVEAAVDARLALPSPTPAPAPTTPAPTPTPPAPTPAPLPPTPTPTPTTPAPTPAPAPPAPTPMPTPAPVSPAPEPSPGTPAPVVPAASGTTGSTTKSSNAAEASKNRLAETGSDATGALSAAGILTALGALGVLVGRRRRRNRSAH</sequence>
<dbReference type="RefSeq" id="WP_159421899.1">
    <property type="nucleotide sequence ID" value="NZ_CP047180.1"/>
</dbReference>
<dbReference type="NCBIfam" id="TIGR01167">
    <property type="entry name" value="LPXTG_anchor"/>
    <property type="match status" value="1"/>
</dbReference>
<protein>
    <submittedName>
        <fullName evidence="5">LPXTG cell wall anchor domain-containing protein</fullName>
    </submittedName>
</protein>
<feature type="chain" id="PRO_5045265389" evidence="3">
    <location>
        <begin position="40"/>
        <end position="436"/>
    </location>
</feature>
<dbReference type="PRINTS" id="PR01217">
    <property type="entry name" value="PRICHEXTENSN"/>
</dbReference>